<keyword evidence="4 8" id="KW-0238">DNA-binding</keyword>
<dbReference type="Pfam" id="PF00046">
    <property type="entry name" value="Homeodomain"/>
    <property type="match status" value="1"/>
</dbReference>
<keyword evidence="13" id="KW-1185">Reference proteome</keyword>
<evidence type="ECO:0000256" key="7">
    <source>
        <dbReference type="ARBA" id="ARBA00023242"/>
    </source>
</evidence>
<feature type="transmembrane region" description="Helical" evidence="10">
    <location>
        <begin position="248"/>
        <end position="271"/>
    </location>
</feature>
<dbReference type="SUPFAM" id="SSF46689">
    <property type="entry name" value="Homeodomain-like"/>
    <property type="match status" value="1"/>
</dbReference>
<dbReference type="GO" id="GO:0000978">
    <property type="term" value="F:RNA polymerase II cis-regulatory region sequence-specific DNA binding"/>
    <property type="evidence" value="ECO:0007669"/>
    <property type="project" value="TreeGrafter"/>
</dbReference>
<dbReference type="Proteomes" id="UP000694680">
    <property type="component" value="Chromosome 19"/>
</dbReference>
<sequence length="281" mass="32041">MDSWSLQVRMNSYLDYPVCHRGYHGLSHGYAHSSPCATSEAYAADARLVTPALPLHPQAQTQTQAHLELQYPGSGVYGPHGQDYQQYPLGLGLGLGPEQEHGFPLQGPAQGQGSPVGTTVAPYTGDSHYVHFDQRPQEYPENIYGRIATQCREKEAEDTSKTFDWMKVKRNPPKTVVLSELGVPGQANVIRTNFSTKQLTELEKEFHFNKYLTRARRVEVAASLDLNETQVKIWFQNRRMKQKKREKLGLPHFCLFYHFSATTPNLSYFFYLAFLLHYTHF</sequence>
<name>A0A8C5HS27_GOUWI</name>
<keyword evidence="7 8" id="KW-0539">Nucleus</keyword>
<dbReference type="InterPro" id="IPR009057">
    <property type="entry name" value="Homeodomain-like_sf"/>
</dbReference>
<dbReference type="PROSITE" id="PS00027">
    <property type="entry name" value="HOMEOBOX_1"/>
    <property type="match status" value="1"/>
</dbReference>
<keyword evidence="10" id="KW-1133">Transmembrane helix</keyword>
<evidence type="ECO:0000256" key="5">
    <source>
        <dbReference type="ARBA" id="ARBA00023155"/>
    </source>
</evidence>
<comment type="subcellular location">
    <subcellularLocation>
        <location evidence="1 8 9">Nucleus</location>
    </subcellularLocation>
</comment>
<proteinExistence type="predicted"/>
<evidence type="ECO:0000259" key="11">
    <source>
        <dbReference type="PROSITE" id="PS50071"/>
    </source>
</evidence>
<evidence type="ECO:0000256" key="2">
    <source>
        <dbReference type="ARBA" id="ARBA00022473"/>
    </source>
</evidence>
<keyword evidence="6" id="KW-0804">Transcription</keyword>
<reference evidence="12" key="2">
    <citation type="submission" date="2025-08" db="UniProtKB">
        <authorList>
            <consortium name="Ensembl"/>
        </authorList>
    </citation>
    <scope>IDENTIFICATION</scope>
</reference>
<reference evidence="12" key="3">
    <citation type="submission" date="2025-09" db="UniProtKB">
        <authorList>
            <consortium name="Ensembl"/>
        </authorList>
    </citation>
    <scope>IDENTIFICATION</scope>
</reference>
<organism evidence="12 13">
    <name type="scientific">Gouania willdenowi</name>
    <name type="common">Blunt-snouted clingfish</name>
    <name type="synonym">Lepadogaster willdenowi</name>
    <dbReference type="NCBI Taxonomy" id="441366"/>
    <lineage>
        <taxon>Eukaryota</taxon>
        <taxon>Metazoa</taxon>
        <taxon>Chordata</taxon>
        <taxon>Craniata</taxon>
        <taxon>Vertebrata</taxon>
        <taxon>Euteleostomi</taxon>
        <taxon>Actinopterygii</taxon>
        <taxon>Neopterygii</taxon>
        <taxon>Teleostei</taxon>
        <taxon>Neoteleostei</taxon>
        <taxon>Acanthomorphata</taxon>
        <taxon>Ovalentaria</taxon>
        <taxon>Blenniimorphae</taxon>
        <taxon>Blenniiformes</taxon>
        <taxon>Gobiesocoidei</taxon>
        <taxon>Gobiesocidae</taxon>
        <taxon>Gobiesocinae</taxon>
        <taxon>Gouania</taxon>
    </lineage>
</organism>
<dbReference type="PANTHER" id="PTHR45946">
    <property type="entry name" value="HOMEOBOX PROTEIN ROUGH-RELATED"/>
    <property type="match status" value="1"/>
</dbReference>
<dbReference type="GO" id="GO:0000981">
    <property type="term" value="F:DNA-binding transcription factor activity, RNA polymerase II-specific"/>
    <property type="evidence" value="ECO:0007669"/>
    <property type="project" value="InterPro"/>
</dbReference>
<evidence type="ECO:0000313" key="13">
    <source>
        <dbReference type="Proteomes" id="UP000694680"/>
    </source>
</evidence>
<dbReference type="Ensembl" id="ENSGWIT00000052424.1">
    <property type="protein sequence ID" value="ENSGWIP00000048472.1"/>
    <property type="gene ID" value="ENSGWIG00000023759.1"/>
</dbReference>
<evidence type="ECO:0000256" key="6">
    <source>
        <dbReference type="ARBA" id="ARBA00023163"/>
    </source>
</evidence>
<dbReference type="InterPro" id="IPR017970">
    <property type="entry name" value="Homeobox_CS"/>
</dbReference>
<accession>A0A8C5HS27</accession>
<evidence type="ECO:0000256" key="9">
    <source>
        <dbReference type="RuleBase" id="RU000682"/>
    </source>
</evidence>
<dbReference type="InterPro" id="IPR020479">
    <property type="entry name" value="HD_metazoa"/>
</dbReference>
<reference evidence="12" key="1">
    <citation type="submission" date="2020-06" db="EMBL/GenBank/DDBJ databases">
        <authorList>
            <consortium name="Wellcome Sanger Institute Data Sharing"/>
        </authorList>
    </citation>
    <scope>NUCLEOTIDE SEQUENCE [LARGE SCALE GENOMIC DNA]</scope>
</reference>
<protein>
    <recommendedName>
        <fullName evidence="11">Homeobox domain-containing protein</fullName>
    </recommendedName>
</protein>
<dbReference type="FunFam" id="1.10.10.60:FF:000113">
    <property type="entry name" value="homeobox protein Hox-B1"/>
    <property type="match status" value="1"/>
</dbReference>
<dbReference type="PROSITE" id="PS50071">
    <property type="entry name" value="HOMEOBOX_2"/>
    <property type="match status" value="1"/>
</dbReference>
<keyword evidence="10" id="KW-0812">Transmembrane</keyword>
<feature type="DNA-binding region" description="Homeobox" evidence="8">
    <location>
        <begin position="187"/>
        <end position="246"/>
    </location>
</feature>
<dbReference type="SMART" id="SM00389">
    <property type="entry name" value="HOX"/>
    <property type="match status" value="1"/>
</dbReference>
<evidence type="ECO:0000256" key="1">
    <source>
        <dbReference type="ARBA" id="ARBA00004123"/>
    </source>
</evidence>
<dbReference type="GO" id="GO:0005634">
    <property type="term" value="C:nucleus"/>
    <property type="evidence" value="ECO:0007669"/>
    <property type="project" value="UniProtKB-SubCell"/>
</dbReference>
<evidence type="ECO:0000256" key="8">
    <source>
        <dbReference type="PROSITE-ProRule" id="PRU00108"/>
    </source>
</evidence>
<dbReference type="PRINTS" id="PR00024">
    <property type="entry name" value="HOMEOBOX"/>
</dbReference>
<evidence type="ECO:0000256" key="4">
    <source>
        <dbReference type="ARBA" id="ARBA00023125"/>
    </source>
</evidence>
<feature type="domain" description="Homeobox" evidence="11">
    <location>
        <begin position="185"/>
        <end position="245"/>
    </location>
</feature>
<keyword evidence="3" id="KW-0805">Transcription regulation</keyword>
<gene>
    <name evidence="12" type="primary">hoxb1b</name>
</gene>
<dbReference type="CDD" id="cd00086">
    <property type="entry name" value="homeodomain"/>
    <property type="match status" value="1"/>
</dbReference>
<evidence type="ECO:0000256" key="3">
    <source>
        <dbReference type="ARBA" id="ARBA00023015"/>
    </source>
</evidence>
<dbReference type="InterPro" id="IPR001356">
    <property type="entry name" value="HD"/>
</dbReference>
<evidence type="ECO:0000313" key="12">
    <source>
        <dbReference type="Ensembl" id="ENSGWIP00000048472.1"/>
    </source>
</evidence>
<dbReference type="Gene3D" id="1.10.10.60">
    <property type="entry name" value="Homeodomain-like"/>
    <property type="match status" value="1"/>
</dbReference>
<dbReference type="AlphaFoldDB" id="A0A8C5HS27"/>
<keyword evidence="2" id="KW-0217">Developmental protein</keyword>
<evidence type="ECO:0000256" key="10">
    <source>
        <dbReference type="SAM" id="Phobius"/>
    </source>
</evidence>
<dbReference type="PANTHER" id="PTHR45946:SF5">
    <property type="entry name" value="HOMEOBOX PROTEIN HOX-B1"/>
    <property type="match status" value="1"/>
</dbReference>
<keyword evidence="5 8" id="KW-0371">Homeobox</keyword>
<dbReference type="InterPro" id="IPR046327">
    <property type="entry name" value="HXA1/B1/D1"/>
</dbReference>
<keyword evidence="10" id="KW-0472">Membrane</keyword>